<gene>
    <name evidence="1" type="ORF">OIH86_21120</name>
</gene>
<organism evidence="1 2">
    <name type="scientific">Metabacillus halosaccharovorans</name>
    <dbReference type="NCBI Taxonomy" id="930124"/>
    <lineage>
        <taxon>Bacteria</taxon>
        <taxon>Bacillati</taxon>
        <taxon>Bacillota</taxon>
        <taxon>Bacilli</taxon>
        <taxon>Bacillales</taxon>
        <taxon>Bacillaceae</taxon>
        <taxon>Metabacillus</taxon>
    </lineage>
</organism>
<name>A0ABT3DMB7_9BACI</name>
<evidence type="ECO:0000313" key="2">
    <source>
        <dbReference type="Proteomes" id="UP001526147"/>
    </source>
</evidence>
<sequence>MQNQVHLNLANVPEELKVILEIIKKNTVNRDLFMGIDWDHFIEQSMHHRVYPVLHSILIHLEEGIIPTKVMNHLSVQYKRNTFNMLYLSSEMERISKLYTEDNIRLLFLKGPVIAHDLYGDVSLRTSSDLDFLISIEDLEKAEAILIKQGYEKVDYIETVLNDWKWRHHHVTYFHPLKRLKAEIHWRLNPGPGVEPKFEQLWNRKLKSELTNYPVYFLGKEDLFLFLVSHGARHGWSRLRWLLDIHQLTEQQVNWKKVNELLKIYQFHKAGAQALALTSELLGSNISAEMMPILANKHSQKLAQEAIFYFEKMVNLHTDPVPEEVFRYHSRHLFSLMSLKQKIWYALSILHPLPEDADALPLPKKLHFLYFPLRPFIWAWRRVRKHALP</sequence>
<keyword evidence="2" id="KW-1185">Reference proteome</keyword>
<dbReference type="Proteomes" id="UP001526147">
    <property type="component" value="Unassembled WGS sequence"/>
</dbReference>
<proteinExistence type="predicted"/>
<comment type="caution">
    <text evidence="1">The sequence shown here is derived from an EMBL/GenBank/DDBJ whole genome shotgun (WGS) entry which is preliminary data.</text>
</comment>
<protein>
    <submittedName>
        <fullName evidence="1">Nucleotidyltransferase family protein</fullName>
    </submittedName>
</protein>
<evidence type="ECO:0000313" key="1">
    <source>
        <dbReference type="EMBL" id="MCV9888152.1"/>
    </source>
</evidence>
<dbReference type="InterPro" id="IPR039498">
    <property type="entry name" value="NTP_transf_5"/>
</dbReference>
<dbReference type="Gene3D" id="3.30.460.40">
    <property type="match status" value="1"/>
</dbReference>
<reference evidence="1 2" key="1">
    <citation type="submission" date="2022-10" db="EMBL/GenBank/DDBJ databases">
        <title>Draft genome assembly of moderately radiation resistant bacterium Metabacillus halosaccharovorans.</title>
        <authorList>
            <person name="Pal S."/>
            <person name="Gopinathan A."/>
        </authorList>
    </citation>
    <scope>NUCLEOTIDE SEQUENCE [LARGE SCALE GENOMIC DNA]</scope>
    <source>
        <strain evidence="1 2">VITHBRA001</strain>
    </source>
</reference>
<dbReference type="EMBL" id="JAOYEY010000050">
    <property type="protein sequence ID" value="MCV9888152.1"/>
    <property type="molecule type" value="Genomic_DNA"/>
</dbReference>
<dbReference type="Pfam" id="PF14907">
    <property type="entry name" value="NTP_transf_5"/>
    <property type="match status" value="1"/>
</dbReference>
<accession>A0ABT3DMB7</accession>
<dbReference type="RefSeq" id="WP_264144338.1">
    <property type="nucleotide sequence ID" value="NZ_JAOYEY010000050.1"/>
</dbReference>